<comment type="caution">
    <text evidence="5">The sequence shown here is derived from an EMBL/GenBank/DDBJ whole genome shotgun (WGS) entry which is preliminary data.</text>
</comment>
<evidence type="ECO:0008006" key="7">
    <source>
        <dbReference type="Google" id="ProtNLM"/>
    </source>
</evidence>
<evidence type="ECO:0000256" key="1">
    <source>
        <dbReference type="ARBA" id="ARBA00022737"/>
    </source>
</evidence>
<dbReference type="SUPFAM" id="SSF48452">
    <property type="entry name" value="TPR-like"/>
    <property type="match status" value="2"/>
</dbReference>
<keyword evidence="2 3" id="KW-0802">TPR repeat</keyword>
<dbReference type="PANTHER" id="PTHR45588">
    <property type="entry name" value="TPR DOMAIN-CONTAINING PROTEIN"/>
    <property type="match status" value="1"/>
</dbReference>
<dbReference type="InterPro" id="IPR013105">
    <property type="entry name" value="TPR_2"/>
</dbReference>
<evidence type="ECO:0000256" key="3">
    <source>
        <dbReference type="PROSITE-ProRule" id="PRU00339"/>
    </source>
</evidence>
<organism evidence="5 6">
    <name type="scientific">Streptomyces marokkonensis</name>
    <dbReference type="NCBI Taxonomy" id="324855"/>
    <lineage>
        <taxon>Bacteria</taxon>
        <taxon>Bacillati</taxon>
        <taxon>Actinomycetota</taxon>
        <taxon>Actinomycetes</taxon>
        <taxon>Kitasatosporales</taxon>
        <taxon>Streptomycetaceae</taxon>
        <taxon>Streptomyces</taxon>
    </lineage>
</organism>
<dbReference type="RefSeq" id="WP_345594707.1">
    <property type="nucleotide sequence ID" value="NZ_BAABCQ010000092.1"/>
</dbReference>
<dbReference type="Pfam" id="PF07719">
    <property type="entry name" value="TPR_2"/>
    <property type="match status" value="1"/>
</dbReference>
<feature type="compositionally biased region" description="Acidic residues" evidence="4">
    <location>
        <begin position="566"/>
        <end position="575"/>
    </location>
</feature>
<proteinExistence type="predicted"/>
<feature type="region of interest" description="Disordered" evidence="4">
    <location>
        <begin position="561"/>
        <end position="581"/>
    </location>
</feature>
<evidence type="ECO:0000313" key="5">
    <source>
        <dbReference type="EMBL" id="GAA3991612.1"/>
    </source>
</evidence>
<dbReference type="InterPro" id="IPR011990">
    <property type="entry name" value="TPR-like_helical_dom_sf"/>
</dbReference>
<keyword evidence="6" id="KW-1185">Reference proteome</keyword>
<dbReference type="SMART" id="SM00028">
    <property type="entry name" value="TPR"/>
    <property type="match status" value="2"/>
</dbReference>
<protein>
    <recommendedName>
        <fullName evidence="7">Tetratricopeptide repeat protein</fullName>
    </recommendedName>
</protein>
<dbReference type="Proteomes" id="UP001500034">
    <property type="component" value="Unassembled WGS sequence"/>
</dbReference>
<dbReference type="Gene3D" id="1.25.40.10">
    <property type="entry name" value="Tetratricopeptide repeat domain"/>
    <property type="match status" value="1"/>
</dbReference>
<dbReference type="EMBL" id="BAABCQ010000092">
    <property type="protein sequence ID" value="GAA3991612.1"/>
    <property type="molecule type" value="Genomic_DNA"/>
</dbReference>
<evidence type="ECO:0000256" key="4">
    <source>
        <dbReference type="SAM" id="MobiDB-lite"/>
    </source>
</evidence>
<dbReference type="PANTHER" id="PTHR45588:SF1">
    <property type="entry name" value="WW DOMAIN-CONTAINING PROTEIN"/>
    <property type="match status" value="1"/>
</dbReference>
<evidence type="ECO:0000313" key="6">
    <source>
        <dbReference type="Proteomes" id="UP001500034"/>
    </source>
</evidence>
<accession>A0ABP7R2K8</accession>
<dbReference type="InterPro" id="IPR019734">
    <property type="entry name" value="TPR_rpt"/>
</dbReference>
<gene>
    <name evidence="5" type="ORF">GCM10022384_44250</name>
</gene>
<name>A0ABP7R2K8_9ACTN</name>
<keyword evidence="1" id="KW-0677">Repeat</keyword>
<evidence type="ECO:0000256" key="2">
    <source>
        <dbReference type="ARBA" id="ARBA00022803"/>
    </source>
</evidence>
<reference evidence="6" key="1">
    <citation type="journal article" date="2019" name="Int. J. Syst. Evol. Microbiol.">
        <title>The Global Catalogue of Microorganisms (GCM) 10K type strain sequencing project: providing services to taxonomists for standard genome sequencing and annotation.</title>
        <authorList>
            <consortium name="The Broad Institute Genomics Platform"/>
            <consortium name="The Broad Institute Genome Sequencing Center for Infectious Disease"/>
            <person name="Wu L."/>
            <person name="Ma J."/>
        </authorList>
    </citation>
    <scope>NUCLEOTIDE SEQUENCE [LARGE SCALE GENOMIC DNA]</scope>
    <source>
        <strain evidence="6">JCM 17027</strain>
    </source>
</reference>
<sequence>MTDTYYDLGDHRRTVTTSSPQAQVWFDRGLLWAYCFNFEEAARCFEKAVVEDPECAMAHWGIAFAKGPNYNKAWRFFDATDLKASVDCANGALERARAASVLCAPFERALIEAMAARFPRHGLPEGPDGFAALDRAYADAMREVYRAHPEDLDSVALFADALLCVSPRALWDLDTGEPVGYGTLEAREVIELAFARPGGDRHPALNHLYVHLMEMSPFPETALPAADRLRNLAPDGGHMAHMSTHIDAACGDWRRVVESNAVAIAADDRFFARENSRHWYALYRAHNLCVLAYGAMMSGRSREALDAARRIDALVTPELLRIDSPPMADLMESYRTTLPHVLIRFGRWQEILELELPQDRELFCSTTAMIHYARGIAFSALGRITEAEAARDQFASARATVPGTRWNAVPAKEVDVLEVAAGMLEGELEYRKGNFEAAFTALERAIDAEDALPYTDPPAWLQPVRHAYGALSMEQGRIEEAGAVYRADLYLDRTLARRRTHPNNVWSLHGLHECLTLQGRYAEAGQIALARDIAVASADVPVAASCFCRLSAFEDGADSGCCGPQDEQDAEDAQNADDGRVSGTTACSCRAQ</sequence>
<dbReference type="PROSITE" id="PS50005">
    <property type="entry name" value="TPR"/>
    <property type="match status" value="1"/>
</dbReference>
<feature type="repeat" description="TPR" evidence="3">
    <location>
        <begin position="22"/>
        <end position="55"/>
    </location>
</feature>